<proteinExistence type="predicted"/>
<feature type="domain" description="SbsA Ig-like" evidence="3">
    <location>
        <begin position="28"/>
        <end position="120"/>
    </location>
</feature>
<organism evidence="4 5">
    <name type="scientific">Pontibacillus yanchengensis Y32</name>
    <dbReference type="NCBI Taxonomy" id="1385514"/>
    <lineage>
        <taxon>Bacteria</taxon>
        <taxon>Bacillati</taxon>
        <taxon>Bacillota</taxon>
        <taxon>Bacilli</taxon>
        <taxon>Bacillales</taxon>
        <taxon>Bacillaceae</taxon>
        <taxon>Pontibacillus</taxon>
    </lineage>
</organism>
<evidence type="ECO:0000313" key="5">
    <source>
        <dbReference type="Proteomes" id="UP000030147"/>
    </source>
</evidence>
<gene>
    <name evidence="4" type="ORF">N782_00705</name>
</gene>
<evidence type="ECO:0000259" key="3">
    <source>
        <dbReference type="Pfam" id="PF13205"/>
    </source>
</evidence>
<dbReference type="STRING" id="1385514.N782_00705"/>
<keyword evidence="1 2" id="KW-0732">Signal</keyword>
<evidence type="ECO:0000256" key="2">
    <source>
        <dbReference type="SAM" id="SignalP"/>
    </source>
</evidence>
<evidence type="ECO:0000313" key="4">
    <source>
        <dbReference type="EMBL" id="KGP74705.1"/>
    </source>
</evidence>
<keyword evidence="5" id="KW-1185">Reference proteome</keyword>
<dbReference type="OrthoDB" id="2958497at2"/>
<name>A0A0A2TZL6_9BACI</name>
<feature type="chain" id="PRO_5001994526" description="SbsA Ig-like domain-containing protein" evidence="2">
    <location>
        <begin position="26"/>
        <end position="504"/>
    </location>
</feature>
<dbReference type="InterPro" id="IPR032812">
    <property type="entry name" value="SbsA_Ig"/>
</dbReference>
<feature type="signal peptide" evidence="2">
    <location>
        <begin position="1"/>
        <end position="25"/>
    </location>
</feature>
<comment type="caution">
    <text evidence="4">The sequence shown here is derived from an EMBL/GenBank/DDBJ whole genome shotgun (WGS) entry which is preliminary data.</text>
</comment>
<accession>A0A0A2TZL6</accession>
<dbReference type="RefSeq" id="WP_036815204.1">
    <property type="nucleotide sequence ID" value="NZ_AVBF01000001.1"/>
</dbReference>
<dbReference type="Pfam" id="PF13205">
    <property type="entry name" value="Big_5"/>
    <property type="match status" value="1"/>
</dbReference>
<sequence>MKKFYLSMMLAVILSFAGMQSPVLAESNSNENIATDKMWTITFNTSISLDSAKEQINVHNQDGEAISTTISYGSNEKQIQVHPPKENYAPNTTYTLTVQDEIKSKNGVKAANPHTMDFTTQKEGWGDFHSIKEMQIKDPQGEAYTVHFLADEKPPAVTSSTMWFDNPYKAEFKLALESNTSKKTVSTPIADSEDTTFYQNEAVALDDLVRKINDSVFVISQMAYSSSTTDYFYTVKDGEIEPITFSFADGETSTNIMNTFKEFEHLNENTYQQAFYNNAFGLTLHTQYTLNHNNVVFNQQQGMDKKEFQKKAEHIVDSVHEIFYDDLIDTVGSSQERDFSRIKDDLRPLVTQDHMKEIEDAYYDVCLECEAWYMNVDWSWDIHMNTLENTPSHMTAETVELEGNLASGGYDVVSLKKENGNWKLAHFQGSLFDSNRHLDLSKDQAKQIALELNTVNNVTYLGKTTQENTDHNGDTYTTTMYRFSVNDGEVTMKVDASTGAVSGA</sequence>
<reference evidence="4 5" key="1">
    <citation type="journal article" date="2015" name="Stand. Genomic Sci.">
        <title>High quality draft genome sequence of the moderately halophilic bacterium Pontibacillus yanchengensis Y32(T) and comparison among Pontibacillus genomes.</title>
        <authorList>
            <person name="Huang J."/>
            <person name="Qiao Z.X."/>
            <person name="Tang J.W."/>
            <person name="Wang G."/>
        </authorList>
    </citation>
    <scope>NUCLEOTIDE SEQUENCE [LARGE SCALE GENOMIC DNA]</scope>
    <source>
        <strain evidence="4 5">Y32</strain>
    </source>
</reference>
<evidence type="ECO:0000256" key="1">
    <source>
        <dbReference type="ARBA" id="ARBA00022729"/>
    </source>
</evidence>
<dbReference type="AlphaFoldDB" id="A0A0A2TZL6"/>
<protein>
    <recommendedName>
        <fullName evidence="3">SbsA Ig-like domain-containing protein</fullName>
    </recommendedName>
</protein>
<dbReference type="Proteomes" id="UP000030147">
    <property type="component" value="Unassembled WGS sequence"/>
</dbReference>
<dbReference type="EMBL" id="AVBF01000001">
    <property type="protein sequence ID" value="KGP74705.1"/>
    <property type="molecule type" value="Genomic_DNA"/>
</dbReference>